<comment type="caution">
    <text evidence="8">The sequence shown here is derived from an EMBL/GenBank/DDBJ whole genome shotgun (WGS) entry which is preliminary data.</text>
</comment>
<keyword evidence="9" id="KW-1185">Reference proteome</keyword>
<dbReference type="Pfam" id="PF00067">
    <property type="entry name" value="p450"/>
    <property type="match status" value="1"/>
</dbReference>
<dbReference type="PANTHER" id="PTHR24302:SF15">
    <property type="entry name" value="FATTY-ACID PEROXYGENASE"/>
    <property type="match status" value="1"/>
</dbReference>
<accession>A0A8X6JHI0</accession>
<dbReference type="GO" id="GO:0016705">
    <property type="term" value="F:oxidoreductase activity, acting on paired donors, with incorporation or reduction of molecular oxygen"/>
    <property type="evidence" value="ECO:0007669"/>
    <property type="project" value="InterPro"/>
</dbReference>
<comment type="similarity">
    <text evidence="2">Belongs to the cytochrome P450 family.</text>
</comment>
<evidence type="ECO:0000256" key="6">
    <source>
        <dbReference type="ARBA" id="ARBA00023004"/>
    </source>
</evidence>
<dbReference type="OrthoDB" id="6431779at2759"/>
<evidence type="ECO:0000256" key="4">
    <source>
        <dbReference type="ARBA" id="ARBA00022723"/>
    </source>
</evidence>
<evidence type="ECO:0000256" key="7">
    <source>
        <dbReference type="ARBA" id="ARBA00023033"/>
    </source>
</evidence>
<dbReference type="GO" id="GO:0020037">
    <property type="term" value="F:heme binding"/>
    <property type="evidence" value="ECO:0007669"/>
    <property type="project" value="InterPro"/>
</dbReference>
<dbReference type="InterPro" id="IPR036396">
    <property type="entry name" value="Cyt_P450_sf"/>
</dbReference>
<keyword evidence="7" id="KW-0503">Monooxygenase</keyword>
<dbReference type="PRINTS" id="PR00464">
    <property type="entry name" value="EP450II"/>
</dbReference>
<dbReference type="GO" id="GO:0005506">
    <property type="term" value="F:iron ion binding"/>
    <property type="evidence" value="ECO:0007669"/>
    <property type="project" value="InterPro"/>
</dbReference>
<evidence type="ECO:0000313" key="8">
    <source>
        <dbReference type="EMBL" id="GFR06756.1"/>
    </source>
</evidence>
<keyword evidence="3" id="KW-0349">Heme</keyword>
<dbReference type="Gene3D" id="1.10.630.10">
    <property type="entry name" value="Cytochrome P450"/>
    <property type="match status" value="1"/>
</dbReference>
<dbReference type="Proteomes" id="UP000887116">
    <property type="component" value="Unassembled WGS sequence"/>
</dbReference>
<evidence type="ECO:0000256" key="5">
    <source>
        <dbReference type="ARBA" id="ARBA00023002"/>
    </source>
</evidence>
<comment type="cofactor">
    <cofactor evidence="1">
        <name>heme</name>
        <dbReference type="ChEBI" id="CHEBI:30413"/>
    </cofactor>
</comment>
<proteinExistence type="inferred from homology"/>
<dbReference type="InterPro" id="IPR002402">
    <property type="entry name" value="Cyt_P450_E_grp-II"/>
</dbReference>
<dbReference type="InterPro" id="IPR050705">
    <property type="entry name" value="Cytochrome_P450_3A"/>
</dbReference>
<gene>
    <name evidence="8" type="primary">CYP3A14</name>
    <name evidence="8" type="ORF">TNCT_119361</name>
</gene>
<keyword evidence="5" id="KW-0560">Oxidoreductase</keyword>
<dbReference type="PANTHER" id="PTHR24302">
    <property type="entry name" value="CYTOCHROME P450 FAMILY 3"/>
    <property type="match status" value="1"/>
</dbReference>
<dbReference type="GO" id="GO:0008395">
    <property type="term" value="F:steroid hydroxylase activity"/>
    <property type="evidence" value="ECO:0007669"/>
    <property type="project" value="TreeGrafter"/>
</dbReference>
<keyword evidence="4" id="KW-0479">Metal-binding</keyword>
<dbReference type="SUPFAM" id="SSF48264">
    <property type="entry name" value="Cytochrome P450"/>
    <property type="match status" value="1"/>
</dbReference>
<evidence type="ECO:0000313" key="9">
    <source>
        <dbReference type="Proteomes" id="UP000887116"/>
    </source>
</evidence>
<evidence type="ECO:0000256" key="1">
    <source>
        <dbReference type="ARBA" id="ARBA00001971"/>
    </source>
</evidence>
<reference evidence="8" key="1">
    <citation type="submission" date="2020-07" db="EMBL/GenBank/DDBJ databases">
        <title>Multicomponent nature underlies the extraordinary mechanical properties of spider dragline silk.</title>
        <authorList>
            <person name="Kono N."/>
            <person name="Nakamura H."/>
            <person name="Mori M."/>
            <person name="Yoshida Y."/>
            <person name="Ohtoshi R."/>
            <person name="Malay A.D."/>
            <person name="Moran D.A.P."/>
            <person name="Tomita M."/>
            <person name="Numata K."/>
            <person name="Arakawa K."/>
        </authorList>
    </citation>
    <scope>NUCLEOTIDE SEQUENCE</scope>
</reference>
<keyword evidence="6" id="KW-0408">Iron</keyword>
<name>A0A8X6JHI0_TRICU</name>
<protein>
    <submittedName>
        <fullName evidence="8">Cytochrome P450 3A14</fullName>
    </submittedName>
</protein>
<dbReference type="EMBL" id="BMAO01016170">
    <property type="protein sequence ID" value="GFR06756.1"/>
    <property type="molecule type" value="Genomic_DNA"/>
</dbReference>
<evidence type="ECO:0000256" key="2">
    <source>
        <dbReference type="ARBA" id="ARBA00010617"/>
    </source>
</evidence>
<feature type="non-terminal residue" evidence="8">
    <location>
        <position position="1"/>
    </location>
</feature>
<dbReference type="AlphaFoldDB" id="A0A8X6JHI0"/>
<evidence type="ECO:0000256" key="3">
    <source>
        <dbReference type="ARBA" id="ARBA00022617"/>
    </source>
</evidence>
<sequence>MRKGYIKLRIFDKDASVGDHDNQQMTPFFKYVFSKAISTGDEIFDKIMITSTGEDWKRIRTIVTPTFTTGKIKRMINIFKECGEISMQNFKKASANGDSVELRRIFAGYTMDAIASSAFSTKIDSHNDPENKFVLAARDVFRISINWRLFIMALFPKLLKWLRISLISPKALAFFRDVTLQIVQERKKTGE</sequence>
<organism evidence="8 9">
    <name type="scientific">Trichonephila clavata</name>
    <name type="common">Joro spider</name>
    <name type="synonym">Nephila clavata</name>
    <dbReference type="NCBI Taxonomy" id="2740835"/>
    <lineage>
        <taxon>Eukaryota</taxon>
        <taxon>Metazoa</taxon>
        <taxon>Ecdysozoa</taxon>
        <taxon>Arthropoda</taxon>
        <taxon>Chelicerata</taxon>
        <taxon>Arachnida</taxon>
        <taxon>Araneae</taxon>
        <taxon>Araneomorphae</taxon>
        <taxon>Entelegynae</taxon>
        <taxon>Araneoidea</taxon>
        <taxon>Nephilidae</taxon>
        <taxon>Trichonephila</taxon>
    </lineage>
</organism>
<dbReference type="InterPro" id="IPR001128">
    <property type="entry name" value="Cyt_P450"/>
</dbReference>